<name>A0A0E9NJZ2_SAICN</name>
<protein>
    <submittedName>
        <fullName evidence="2">Uncharacterized protein</fullName>
    </submittedName>
</protein>
<keyword evidence="3" id="KW-1185">Reference proteome</keyword>
<dbReference type="AlphaFoldDB" id="A0A0E9NJZ2"/>
<proteinExistence type="predicted"/>
<evidence type="ECO:0000256" key="1">
    <source>
        <dbReference type="SAM" id="MobiDB-lite"/>
    </source>
</evidence>
<feature type="compositionally biased region" description="Low complexity" evidence="1">
    <location>
        <begin position="13"/>
        <end position="41"/>
    </location>
</feature>
<dbReference type="EMBL" id="BACD03000028">
    <property type="protein sequence ID" value="GAO50001.1"/>
    <property type="molecule type" value="Genomic_DNA"/>
</dbReference>
<feature type="compositionally biased region" description="Basic and acidic residues" evidence="1">
    <location>
        <begin position="42"/>
        <end position="53"/>
    </location>
</feature>
<feature type="compositionally biased region" description="Basic and acidic residues" evidence="1">
    <location>
        <begin position="63"/>
        <end position="79"/>
    </location>
</feature>
<reference evidence="2 3" key="3">
    <citation type="journal article" date="2015" name="Genome Announc.">
        <title>Draft Genome Sequence of the Archiascomycetous Yeast Saitoella complicata.</title>
        <authorList>
            <person name="Yamauchi K."/>
            <person name="Kondo S."/>
            <person name="Hamamoto M."/>
            <person name="Takahashi Y."/>
            <person name="Ogura Y."/>
            <person name="Hayashi T."/>
            <person name="Nishida H."/>
        </authorList>
    </citation>
    <scope>NUCLEOTIDE SEQUENCE [LARGE SCALE GENOMIC DNA]</scope>
    <source>
        <strain evidence="2 3">NRRL Y-17804</strain>
    </source>
</reference>
<feature type="region of interest" description="Disordered" evidence="1">
    <location>
        <begin position="1"/>
        <end position="79"/>
    </location>
</feature>
<feature type="compositionally biased region" description="Polar residues" evidence="1">
    <location>
        <begin position="1"/>
        <end position="12"/>
    </location>
</feature>
<sequence>MWYWNLESNPQRAASAEGEAAQSSADGKSATSAPATQQPAAKEAEFKGPKPEKTSYQFRKGKRSAEEAERRAAEEGKMRIEREQMEGRITRLGGVVGLGGTWVVVDGVEVTQDLRGVGPGGVKVGSGFSW</sequence>
<evidence type="ECO:0000313" key="3">
    <source>
        <dbReference type="Proteomes" id="UP000033140"/>
    </source>
</evidence>
<reference evidence="2 3" key="1">
    <citation type="journal article" date="2011" name="J. Gen. Appl. Microbiol.">
        <title>Draft genome sequencing of the enigmatic yeast Saitoella complicata.</title>
        <authorList>
            <person name="Nishida H."/>
            <person name="Hamamoto M."/>
            <person name="Sugiyama J."/>
        </authorList>
    </citation>
    <scope>NUCLEOTIDE SEQUENCE [LARGE SCALE GENOMIC DNA]</scope>
    <source>
        <strain evidence="2 3">NRRL Y-17804</strain>
    </source>
</reference>
<dbReference type="Proteomes" id="UP000033140">
    <property type="component" value="Unassembled WGS sequence"/>
</dbReference>
<gene>
    <name evidence="2" type="ORF">G7K_4136-t1</name>
</gene>
<reference evidence="2 3" key="2">
    <citation type="journal article" date="2014" name="J. Gen. Appl. Microbiol.">
        <title>The early diverging ascomycetous budding yeast Saitoella complicata has three histone deacetylases belonging to the Clr6, Hos2, and Rpd3 lineages.</title>
        <authorList>
            <person name="Nishida H."/>
            <person name="Matsumoto T."/>
            <person name="Kondo S."/>
            <person name="Hamamoto M."/>
            <person name="Yoshikawa H."/>
        </authorList>
    </citation>
    <scope>NUCLEOTIDE SEQUENCE [LARGE SCALE GENOMIC DNA]</scope>
    <source>
        <strain evidence="2 3">NRRL Y-17804</strain>
    </source>
</reference>
<comment type="caution">
    <text evidence="2">The sequence shown here is derived from an EMBL/GenBank/DDBJ whole genome shotgun (WGS) entry which is preliminary data.</text>
</comment>
<accession>A0A0E9NJZ2</accession>
<organism evidence="2 3">
    <name type="scientific">Saitoella complicata (strain BCRC 22490 / CBS 7301 / JCM 7358 / NBRC 10748 / NRRL Y-17804)</name>
    <dbReference type="NCBI Taxonomy" id="698492"/>
    <lineage>
        <taxon>Eukaryota</taxon>
        <taxon>Fungi</taxon>
        <taxon>Dikarya</taxon>
        <taxon>Ascomycota</taxon>
        <taxon>Taphrinomycotina</taxon>
        <taxon>Taphrinomycotina incertae sedis</taxon>
        <taxon>Saitoella</taxon>
    </lineage>
</organism>
<evidence type="ECO:0000313" key="2">
    <source>
        <dbReference type="EMBL" id="GAO50001.1"/>
    </source>
</evidence>